<keyword evidence="8" id="KW-0812">Transmembrane</keyword>
<reference evidence="10 11" key="1">
    <citation type="submission" date="2020-04" db="EMBL/GenBank/DDBJ databases">
        <title>Gordonia sp. nov. TBRC 11910.</title>
        <authorList>
            <person name="Suriyachadkun C."/>
        </authorList>
    </citation>
    <scope>NUCLEOTIDE SEQUENCE [LARGE SCALE GENOMIC DNA]</scope>
    <source>
        <strain evidence="10 11">TBRC 11910</strain>
    </source>
</reference>
<dbReference type="InterPro" id="IPR011009">
    <property type="entry name" value="Kinase-like_dom_sf"/>
</dbReference>
<evidence type="ECO:0000256" key="7">
    <source>
        <dbReference type="SAM" id="MobiDB-lite"/>
    </source>
</evidence>
<evidence type="ECO:0000256" key="3">
    <source>
        <dbReference type="ARBA" id="ARBA00022679"/>
    </source>
</evidence>
<dbReference type="Gene3D" id="3.30.200.20">
    <property type="entry name" value="Phosphorylase Kinase, domain 1"/>
    <property type="match status" value="1"/>
</dbReference>
<evidence type="ECO:0000256" key="2">
    <source>
        <dbReference type="ARBA" id="ARBA00022527"/>
    </source>
</evidence>
<dbReference type="InterPro" id="IPR008271">
    <property type="entry name" value="Ser/Thr_kinase_AS"/>
</dbReference>
<dbReference type="GO" id="GO:0004674">
    <property type="term" value="F:protein serine/threonine kinase activity"/>
    <property type="evidence" value="ECO:0007669"/>
    <property type="project" value="UniProtKB-KW"/>
</dbReference>
<dbReference type="Proteomes" id="UP000550729">
    <property type="component" value="Unassembled WGS sequence"/>
</dbReference>
<keyword evidence="4" id="KW-0547">Nucleotide-binding</keyword>
<proteinExistence type="predicted"/>
<feature type="transmembrane region" description="Helical" evidence="8">
    <location>
        <begin position="328"/>
        <end position="352"/>
    </location>
</feature>
<dbReference type="SMART" id="SM00220">
    <property type="entry name" value="S_TKc"/>
    <property type="match status" value="1"/>
</dbReference>
<comment type="caution">
    <text evidence="10">The sequence shown here is derived from an EMBL/GenBank/DDBJ whole genome shotgun (WGS) entry which is preliminary data.</text>
</comment>
<sequence>MTITEIAGYRVIRLLGAGGMGQVYLVRHPRLPREDALKLLDPAVSSTGDFRARFVREADVLATLSHPNIVTLYDRGEFDGRLWITMEYIAGTDAAELIKTGPLSPQLAIALVGSAGAALDYAWRKQKITHRDVKPANILVGLDSPSTGSGPQSIESVKLADFGIAKAAGAVTSLTSTGITVGTMQYISPEAIDGADLDNRADIYSLGCTAFHLLSGQPPYVATSMSGLMSAHLTHTPPPISERANLPTSVDPVFFRVLAKDPRDRYPTCGAFVEALDAAMRAHLTGAAHMLTEPAPTGPSPAIAAWQTPTTARRAPAEPTQRNARRSWATIVLAGVIAALIVGIGALGYLLIRDRTASTTTAATSSPASIAAAPEQTPSLTSPLTSMPSSPPTTTATTSTPASYSIAKLVGKWGQHSILLTLSSDGSATYIVSQGASNSQTWSATWTATSTTTATVTLVGQLSYDGTLDGQSLYSGEVFNFALTSGGYATINSGSGDVTLCPRDDPSFRDSASECGA</sequence>
<evidence type="ECO:0000313" key="11">
    <source>
        <dbReference type="Proteomes" id="UP000550729"/>
    </source>
</evidence>
<dbReference type="CDD" id="cd14014">
    <property type="entry name" value="STKc_PknB_like"/>
    <property type="match status" value="1"/>
</dbReference>
<dbReference type="InterPro" id="IPR000719">
    <property type="entry name" value="Prot_kinase_dom"/>
</dbReference>
<keyword evidence="5 10" id="KW-0418">Kinase</keyword>
<keyword evidence="6" id="KW-0067">ATP-binding</keyword>
<keyword evidence="8" id="KW-1133">Transmembrane helix</keyword>
<dbReference type="EC" id="2.7.11.1" evidence="1"/>
<dbReference type="Gene3D" id="1.10.510.10">
    <property type="entry name" value="Transferase(Phosphotransferase) domain 1"/>
    <property type="match status" value="1"/>
</dbReference>
<dbReference type="Pfam" id="PF00069">
    <property type="entry name" value="Pkinase"/>
    <property type="match status" value="1"/>
</dbReference>
<name>A0A848KVY8_9ACTN</name>
<dbReference type="PANTHER" id="PTHR43289:SF6">
    <property type="entry name" value="SERINE_THREONINE-PROTEIN KINASE NEKL-3"/>
    <property type="match status" value="1"/>
</dbReference>
<keyword evidence="3" id="KW-0808">Transferase</keyword>
<evidence type="ECO:0000256" key="8">
    <source>
        <dbReference type="SAM" id="Phobius"/>
    </source>
</evidence>
<dbReference type="SUPFAM" id="SSF56112">
    <property type="entry name" value="Protein kinase-like (PK-like)"/>
    <property type="match status" value="1"/>
</dbReference>
<keyword evidence="2 10" id="KW-0723">Serine/threonine-protein kinase</keyword>
<evidence type="ECO:0000259" key="9">
    <source>
        <dbReference type="PROSITE" id="PS50011"/>
    </source>
</evidence>
<evidence type="ECO:0000256" key="5">
    <source>
        <dbReference type="ARBA" id="ARBA00022777"/>
    </source>
</evidence>
<dbReference type="GO" id="GO:0005524">
    <property type="term" value="F:ATP binding"/>
    <property type="evidence" value="ECO:0007669"/>
    <property type="project" value="UniProtKB-KW"/>
</dbReference>
<dbReference type="EMBL" id="JABBNB010000001">
    <property type="protein sequence ID" value="NMN99627.1"/>
    <property type="molecule type" value="Genomic_DNA"/>
</dbReference>
<dbReference type="AlphaFoldDB" id="A0A848KVY8"/>
<dbReference type="PROSITE" id="PS50011">
    <property type="entry name" value="PROTEIN_KINASE_DOM"/>
    <property type="match status" value="1"/>
</dbReference>
<evidence type="ECO:0000313" key="10">
    <source>
        <dbReference type="EMBL" id="NMN99627.1"/>
    </source>
</evidence>
<keyword evidence="8" id="KW-0472">Membrane</keyword>
<accession>A0A848KVY8</accession>
<evidence type="ECO:0000256" key="1">
    <source>
        <dbReference type="ARBA" id="ARBA00012513"/>
    </source>
</evidence>
<gene>
    <name evidence="10" type="ORF">HH308_00140</name>
</gene>
<evidence type="ECO:0000256" key="6">
    <source>
        <dbReference type="ARBA" id="ARBA00022840"/>
    </source>
</evidence>
<dbReference type="PANTHER" id="PTHR43289">
    <property type="entry name" value="MITOGEN-ACTIVATED PROTEIN KINASE KINASE KINASE 20-RELATED"/>
    <property type="match status" value="1"/>
</dbReference>
<feature type="region of interest" description="Disordered" evidence="7">
    <location>
        <begin position="362"/>
        <end position="399"/>
    </location>
</feature>
<evidence type="ECO:0000256" key="4">
    <source>
        <dbReference type="ARBA" id="ARBA00022741"/>
    </source>
</evidence>
<feature type="domain" description="Protein kinase" evidence="9">
    <location>
        <begin position="9"/>
        <end position="280"/>
    </location>
</feature>
<dbReference type="PROSITE" id="PS00108">
    <property type="entry name" value="PROTEIN_KINASE_ST"/>
    <property type="match status" value="1"/>
</dbReference>
<protein>
    <recommendedName>
        <fullName evidence="1">non-specific serine/threonine protein kinase</fullName>
        <ecNumber evidence="1">2.7.11.1</ecNumber>
    </recommendedName>
</protein>
<keyword evidence="11" id="KW-1185">Reference proteome</keyword>
<organism evidence="10 11">
    <name type="scientific">Gordonia asplenii</name>
    <dbReference type="NCBI Taxonomy" id="2725283"/>
    <lineage>
        <taxon>Bacteria</taxon>
        <taxon>Bacillati</taxon>
        <taxon>Actinomycetota</taxon>
        <taxon>Actinomycetes</taxon>
        <taxon>Mycobacteriales</taxon>
        <taxon>Gordoniaceae</taxon>
        <taxon>Gordonia</taxon>
    </lineage>
</organism>